<dbReference type="FunCoup" id="A0A6P6DN83">
    <property type="interactions" value="40"/>
</dbReference>
<gene>
    <name evidence="3" type="primary">Znf185</name>
</gene>
<dbReference type="InParanoid" id="A0A6P6DN83"/>
<dbReference type="PANTHER" id="PTHR15468">
    <property type="entry name" value="ZNF185"/>
    <property type="match status" value="1"/>
</dbReference>
<feature type="region of interest" description="Disordered" evidence="1">
    <location>
        <begin position="391"/>
        <end position="413"/>
    </location>
</feature>
<feature type="compositionally biased region" description="Basic and acidic residues" evidence="1">
    <location>
        <begin position="35"/>
        <end position="52"/>
    </location>
</feature>
<dbReference type="GeneID" id="101576327"/>
<feature type="region of interest" description="Disordered" evidence="1">
    <location>
        <begin position="1"/>
        <end position="79"/>
    </location>
</feature>
<name>A0A6P6DN83_OCTDE</name>
<organism evidence="2 3">
    <name type="scientific">Octodon degus</name>
    <name type="common">Degu</name>
    <name type="synonym">Sciurus degus</name>
    <dbReference type="NCBI Taxonomy" id="10160"/>
    <lineage>
        <taxon>Eukaryota</taxon>
        <taxon>Metazoa</taxon>
        <taxon>Chordata</taxon>
        <taxon>Craniata</taxon>
        <taxon>Vertebrata</taxon>
        <taxon>Euteleostomi</taxon>
        <taxon>Mammalia</taxon>
        <taxon>Eutheria</taxon>
        <taxon>Euarchontoglires</taxon>
        <taxon>Glires</taxon>
        <taxon>Rodentia</taxon>
        <taxon>Hystricomorpha</taxon>
        <taxon>Octodontidae</taxon>
        <taxon>Octodon</taxon>
    </lineage>
</organism>
<feature type="compositionally biased region" description="Basic and acidic residues" evidence="1">
    <location>
        <begin position="245"/>
        <end position="262"/>
    </location>
</feature>
<dbReference type="CTD" id="7739"/>
<feature type="compositionally biased region" description="Polar residues" evidence="1">
    <location>
        <begin position="60"/>
        <end position="69"/>
    </location>
</feature>
<keyword evidence="2" id="KW-1185">Reference proteome</keyword>
<dbReference type="RefSeq" id="XP_023561143.1">
    <property type="nucleotide sequence ID" value="XM_023705375.1"/>
</dbReference>
<sequence>MSISALGGSPKGKPLPPGEEERNNVLKQMKVRTTLKGDKSWITKQDESEGHTIELPSGRSRATSFSSPGEVSKARSPSARASTGYIIRGVFTKPIDSSCQPQRHFPRTNGAPKSAAGLTKAAHTGPPRSSISGYKMTTEDYKKLAPYNVRRSSVSGTVEELEVPFSLDEQKRRSEAASSVLRKTAPREHSYVLSAAKKSPVPTQETQAPFIAKRIEVVDEDGASERSHEPPAPALSTPGLSRSPGHQDKEGPCSREPKRSSIGEETFEGPSTDSERSNLQLSDSPVESGVTESPPEGLAGADTGSKRGGRGPTASFTPLLDDHDVHGAGSHSCKPEPLAISTTSAPAVLAGRKSDVAAALEDTKGALAVDKEEHVAGQAWLERPGAPGCGEGEQCHSRAAGSPEEHSELGGGRSDCGSSYELNLVCVVCSSVSIGWCLLRRAGRATADATYLPTRSAPLLLHFPVLPHTALPPPPCFLFQCGICRKPMGDLLDQIYLHRDTIHCGKCYEKLF</sequence>
<proteinExistence type="predicted"/>
<feature type="region of interest" description="Disordered" evidence="1">
    <location>
        <begin position="96"/>
        <end position="134"/>
    </location>
</feature>
<feature type="region of interest" description="Disordered" evidence="1">
    <location>
        <begin position="153"/>
        <end position="338"/>
    </location>
</feature>
<dbReference type="PANTHER" id="PTHR15468:SF2">
    <property type="entry name" value="ZINC FINGER PROTEIN 185"/>
    <property type="match status" value="1"/>
</dbReference>
<dbReference type="InterPro" id="IPR052621">
    <property type="entry name" value="Cell_Prolif/Cornif_Regul"/>
</dbReference>
<dbReference type="AlphaFoldDB" id="A0A6P6DN83"/>
<feature type="compositionally biased region" description="Polar residues" evidence="1">
    <location>
        <begin position="269"/>
        <end position="285"/>
    </location>
</feature>
<dbReference type="Proteomes" id="UP000515203">
    <property type="component" value="Unplaced"/>
</dbReference>
<evidence type="ECO:0000313" key="3">
    <source>
        <dbReference type="RefSeq" id="XP_023561143.1"/>
    </source>
</evidence>
<accession>A0A6P6DN83</accession>
<reference evidence="3" key="1">
    <citation type="submission" date="2025-08" db="UniProtKB">
        <authorList>
            <consortium name="RefSeq"/>
        </authorList>
    </citation>
    <scope>IDENTIFICATION</scope>
</reference>
<feature type="compositionally biased region" description="Basic and acidic residues" evidence="1">
    <location>
        <begin position="213"/>
        <end position="229"/>
    </location>
</feature>
<feature type="compositionally biased region" description="Low complexity" evidence="1">
    <location>
        <begin position="1"/>
        <end position="12"/>
    </location>
</feature>
<dbReference type="OrthoDB" id="8909291at2759"/>
<protein>
    <submittedName>
        <fullName evidence="3">Zinc finger protein 185</fullName>
    </submittedName>
</protein>
<evidence type="ECO:0000256" key="1">
    <source>
        <dbReference type="SAM" id="MobiDB-lite"/>
    </source>
</evidence>
<evidence type="ECO:0000313" key="2">
    <source>
        <dbReference type="Proteomes" id="UP000515203"/>
    </source>
</evidence>